<proteinExistence type="predicted"/>
<protein>
    <submittedName>
        <fullName evidence="2">Uncharacterized protein</fullName>
    </submittedName>
</protein>
<name>A0A445JJ38_GLYSO</name>
<dbReference type="SMR" id="A0A445JJ38"/>
<accession>A0A445JJ38</accession>
<evidence type="ECO:0000313" key="3">
    <source>
        <dbReference type="Proteomes" id="UP000289340"/>
    </source>
</evidence>
<keyword evidence="3" id="KW-1185">Reference proteome</keyword>
<feature type="signal peptide" evidence="1">
    <location>
        <begin position="1"/>
        <end position="20"/>
    </location>
</feature>
<organism evidence="2 3">
    <name type="scientific">Glycine soja</name>
    <name type="common">Wild soybean</name>
    <dbReference type="NCBI Taxonomy" id="3848"/>
    <lineage>
        <taxon>Eukaryota</taxon>
        <taxon>Viridiplantae</taxon>
        <taxon>Streptophyta</taxon>
        <taxon>Embryophyta</taxon>
        <taxon>Tracheophyta</taxon>
        <taxon>Spermatophyta</taxon>
        <taxon>Magnoliopsida</taxon>
        <taxon>eudicotyledons</taxon>
        <taxon>Gunneridae</taxon>
        <taxon>Pentapetalae</taxon>
        <taxon>rosids</taxon>
        <taxon>fabids</taxon>
        <taxon>Fabales</taxon>
        <taxon>Fabaceae</taxon>
        <taxon>Papilionoideae</taxon>
        <taxon>50 kb inversion clade</taxon>
        <taxon>NPAAA clade</taxon>
        <taxon>indigoferoid/millettioid clade</taxon>
        <taxon>Phaseoleae</taxon>
        <taxon>Glycine</taxon>
        <taxon>Glycine subgen. Soja</taxon>
    </lineage>
</organism>
<dbReference type="EMBL" id="QZWG01000008">
    <property type="protein sequence ID" value="RZB98437.1"/>
    <property type="molecule type" value="Genomic_DNA"/>
</dbReference>
<feature type="chain" id="PRO_5018968203" evidence="1">
    <location>
        <begin position="21"/>
        <end position="75"/>
    </location>
</feature>
<reference evidence="2 3" key="1">
    <citation type="submission" date="2018-09" db="EMBL/GenBank/DDBJ databases">
        <title>A high-quality reference genome of wild soybean provides a powerful tool to mine soybean genomes.</title>
        <authorList>
            <person name="Xie M."/>
            <person name="Chung C.Y.L."/>
            <person name="Li M.-W."/>
            <person name="Wong F.-L."/>
            <person name="Chan T.-F."/>
            <person name="Lam H.-M."/>
        </authorList>
    </citation>
    <scope>NUCLEOTIDE SEQUENCE [LARGE SCALE GENOMIC DNA]</scope>
    <source>
        <strain evidence="3">cv. W05</strain>
        <tissue evidence="2">Hypocotyl of etiolated seedlings</tissue>
    </source>
</reference>
<comment type="caution">
    <text evidence="2">The sequence shown here is derived from an EMBL/GenBank/DDBJ whole genome shotgun (WGS) entry which is preliminary data.</text>
</comment>
<evidence type="ECO:0000313" key="2">
    <source>
        <dbReference type="EMBL" id="RZB98437.1"/>
    </source>
</evidence>
<dbReference type="AlphaFoldDB" id="A0A445JJ38"/>
<sequence length="75" mass="8247">MKAITIILIVLLVLSVGIENEGPLKVIEARTCQDRLGALNCIQDECHISCIKKHGKLTKVGCSMPLYDCICLYPC</sequence>
<gene>
    <name evidence="2" type="ORF">D0Y65_021406</name>
</gene>
<dbReference type="Proteomes" id="UP000289340">
    <property type="component" value="Chromosome 8"/>
</dbReference>
<keyword evidence="1" id="KW-0732">Signal</keyword>
<evidence type="ECO:0000256" key="1">
    <source>
        <dbReference type="SAM" id="SignalP"/>
    </source>
</evidence>